<dbReference type="Proteomes" id="UP001434883">
    <property type="component" value="Unassembled WGS sequence"/>
</dbReference>
<sequence length="287" mass="33165">MFILGHLCEGTVKIRAGSCCGSALVCFLPVTSCCLTSRSSSRPRNTTHWLRTACSGCRKPYGTTWLLFHPSFVYGFFIPPLLIHLCRNGSRKYPPHLVEVEAIQHKTTQIFHKVYFPDDSDEVFEVESSTKAKDFCHNISGRLMLKSSEGFSLFVKITDKVISVPDGDFFFDFVRHLTDWIKKARHGTTGVVPSLTYQVFFMKKLWTNTVPGRDSIADSIFHYYQELPKYLRGYHKCSREEVHQLAALIYRVKFEEDKSHFQNIPKILKDLVPQDQMRLLSPDDWKR</sequence>
<dbReference type="CDD" id="cd17093">
    <property type="entry name" value="FERM2_F1_Myosin-VII"/>
    <property type="match status" value="1"/>
</dbReference>
<protein>
    <submittedName>
        <fullName evidence="2">Unconventional myosin-VIIa</fullName>
    </submittedName>
</protein>
<evidence type="ECO:0000313" key="3">
    <source>
        <dbReference type="Proteomes" id="UP001434883"/>
    </source>
</evidence>
<dbReference type="PROSITE" id="PS50057">
    <property type="entry name" value="FERM_3"/>
    <property type="match status" value="1"/>
</dbReference>
<organism evidence="2 3">
    <name type="scientific">Xenoophorus captivus</name>
    <dbReference type="NCBI Taxonomy" id="1517983"/>
    <lineage>
        <taxon>Eukaryota</taxon>
        <taxon>Metazoa</taxon>
        <taxon>Chordata</taxon>
        <taxon>Craniata</taxon>
        <taxon>Vertebrata</taxon>
        <taxon>Euteleostomi</taxon>
        <taxon>Actinopterygii</taxon>
        <taxon>Neopterygii</taxon>
        <taxon>Teleostei</taxon>
        <taxon>Neoteleostei</taxon>
        <taxon>Acanthomorphata</taxon>
        <taxon>Ovalentaria</taxon>
        <taxon>Atherinomorphae</taxon>
        <taxon>Cyprinodontiformes</taxon>
        <taxon>Goodeidae</taxon>
        <taxon>Xenoophorus</taxon>
    </lineage>
</organism>
<dbReference type="InterPro" id="IPR014352">
    <property type="entry name" value="FERM/acyl-CoA-bd_prot_sf"/>
</dbReference>
<dbReference type="InterPro" id="IPR051567">
    <property type="entry name" value="Unconventional_Myosin_ATPase"/>
</dbReference>
<feature type="non-terminal residue" evidence="2">
    <location>
        <position position="287"/>
    </location>
</feature>
<dbReference type="InterPro" id="IPR000299">
    <property type="entry name" value="FERM_domain"/>
</dbReference>
<reference evidence="2 3" key="1">
    <citation type="submission" date="2021-06" db="EMBL/GenBank/DDBJ databases">
        <authorList>
            <person name="Palmer J.M."/>
        </authorList>
    </citation>
    <scope>NUCLEOTIDE SEQUENCE [LARGE SCALE GENOMIC DNA]</scope>
    <source>
        <strain evidence="2 3">XC_2019</strain>
        <tissue evidence="2">Muscle</tissue>
    </source>
</reference>
<dbReference type="SMART" id="SM00295">
    <property type="entry name" value="B41"/>
    <property type="match status" value="1"/>
</dbReference>
<dbReference type="InterPro" id="IPR019749">
    <property type="entry name" value="Band_41_domain"/>
</dbReference>
<comment type="caution">
    <text evidence="2">The sequence shown here is derived from an EMBL/GenBank/DDBJ whole genome shotgun (WGS) entry which is preliminary data.</text>
</comment>
<dbReference type="InterPro" id="IPR035963">
    <property type="entry name" value="FERM_2"/>
</dbReference>
<evidence type="ECO:0000259" key="1">
    <source>
        <dbReference type="PROSITE" id="PS50057"/>
    </source>
</evidence>
<dbReference type="InterPro" id="IPR019748">
    <property type="entry name" value="FERM_central"/>
</dbReference>
<evidence type="ECO:0000313" key="2">
    <source>
        <dbReference type="EMBL" id="MEQ2216274.1"/>
    </source>
</evidence>
<dbReference type="PANTHER" id="PTHR22692">
    <property type="entry name" value="MYOSIN VII, XV"/>
    <property type="match status" value="1"/>
</dbReference>
<dbReference type="PANTHER" id="PTHR22692:SF34">
    <property type="entry name" value="MYOSIN VIIA"/>
    <property type="match status" value="1"/>
</dbReference>
<dbReference type="SUPFAM" id="SSF47031">
    <property type="entry name" value="Second domain of FERM"/>
    <property type="match status" value="1"/>
</dbReference>
<accession>A0ABV0S6T3</accession>
<feature type="domain" description="FERM" evidence="1">
    <location>
        <begin position="110"/>
        <end position="287"/>
    </location>
</feature>
<dbReference type="Gene3D" id="1.20.80.10">
    <property type="match status" value="1"/>
</dbReference>
<proteinExistence type="predicted"/>
<dbReference type="EMBL" id="JAHRIN010070027">
    <property type="protein sequence ID" value="MEQ2216274.1"/>
    <property type="molecule type" value="Genomic_DNA"/>
</dbReference>
<dbReference type="InterPro" id="IPR029071">
    <property type="entry name" value="Ubiquitin-like_domsf"/>
</dbReference>
<gene>
    <name evidence="2" type="primary">MYO7A_2</name>
    <name evidence="2" type="ORF">XENOCAPTIV_013480</name>
</gene>
<dbReference type="Pfam" id="PF00373">
    <property type="entry name" value="FERM_M"/>
    <property type="match status" value="1"/>
</dbReference>
<dbReference type="SUPFAM" id="SSF54236">
    <property type="entry name" value="Ubiquitin-like"/>
    <property type="match status" value="1"/>
</dbReference>
<name>A0ABV0S6T3_9TELE</name>
<keyword evidence="3" id="KW-1185">Reference proteome</keyword>
<dbReference type="Gene3D" id="3.10.20.90">
    <property type="entry name" value="Phosphatidylinositol 3-kinase Catalytic Subunit, Chain A, domain 1"/>
    <property type="match status" value="1"/>
</dbReference>
<dbReference type="CDD" id="cd14473">
    <property type="entry name" value="FERM_B-lobe"/>
    <property type="match status" value="1"/>
</dbReference>
<dbReference type="Pfam" id="PF21989">
    <property type="entry name" value="RA_2"/>
    <property type="match status" value="1"/>
</dbReference>